<sequence>MHKYSVGQTLELLPLHGSSARKAAACEIVALLPYEGHMVQYKVQSQLEAFQRIVSEADLRVPADAVSEQ</sequence>
<name>A0A942IEP4_9HYPH</name>
<gene>
    <name evidence="1" type="ORF">KD146_13045</name>
</gene>
<organism evidence="1 2">
    <name type="scientific">Devosia litorisediminis</name>
    <dbReference type="NCBI Taxonomy" id="2829817"/>
    <lineage>
        <taxon>Bacteria</taxon>
        <taxon>Pseudomonadati</taxon>
        <taxon>Pseudomonadota</taxon>
        <taxon>Alphaproteobacteria</taxon>
        <taxon>Hyphomicrobiales</taxon>
        <taxon>Devosiaceae</taxon>
        <taxon>Devosia</taxon>
    </lineage>
</organism>
<dbReference type="AlphaFoldDB" id="A0A942IEP4"/>
<keyword evidence="2" id="KW-1185">Reference proteome</keyword>
<protein>
    <submittedName>
        <fullName evidence="1">Uncharacterized protein</fullName>
    </submittedName>
</protein>
<dbReference type="RefSeq" id="WP_212659270.1">
    <property type="nucleotide sequence ID" value="NZ_JAGXTP010000002.1"/>
</dbReference>
<dbReference type="EMBL" id="JAGXTP010000002">
    <property type="protein sequence ID" value="MBS3849625.1"/>
    <property type="molecule type" value="Genomic_DNA"/>
</dbReference>
<evidence type="ECO:0000313" key="1">
    <source>
        <dbReference type="EMBL" id="MBS3849625.1"/>
    </source>
</evidence>
<proteinExistence type="predicted"/>
<comment type="caution">
    <text evidence="1">The sequence shown here is derived from an EMBL/GenBank/DDBJ whole genome shotgun (WGS) entry which is preliminary data.</text>
</comment>
<accession>A0A942IEP4</accession>
<reference evidence="1" key="1">
    <citation type="submission" date="2021-04" db="EMBL/GenBank/DDBJ databases">
        <title>Devosia litorisediminis sp. nov., isolated from a sand dune.</title>
        <authorList>
            <person name="Park S."/>
            <person name="Yoon J.-H."/>
        </authorList>
    </citation>
    <scope>NUCLEOTIDE SEQUENCE</scope>
    <source>
        <strain evidence="1">BSSL-BM10</strain>
    </source>
</reference>
<evidence type="ECO:0000313" key="2">
    <source>
        <dbReference type="Proteomes" id="UP000678281"/>
    </source>
</evidence>
<dbReference type="Proteomes" id="UP000678281">
    <property type="component" value="Unassembled WGS sequence"/>
</dbReference>